<reference evidence="2 3" key="1">
    <citation type="submission" date="2015-04" db="EMBL/GenBank/DDBJ databases">
        <authorList>
            <person name="Syromyatnikov M.Y."/>
            <person name="Popov V.N."/>
        </authorList>
    </citation>
    <scope>NUCLEOTIDE SEQUENCE [LARGE SCALE GENOMIC DNA]</scope>
    <source>
        <strain evidence="2">WF-38-12</strain>
    </source>
</reference>
<dbReference type="OrthoDB" id="9997739at2759"/>
<dbReference type="Proteomes" id="UP000054383">
    <property type="component" value="Unassembled WGS sequence"/>
</dbReference>
<dbReference type="AlphaFoldDB" id="A0A0U1LZH6"/>
<feature type="compositionally biased region" description="Acidic residues" evidence="1">
    <location>
        <begin position="122"/>
        <end position="138"/>
    </location>
</feature>
<evidence type="ECO:0000313" key="3">
    <source>
        <dbReference type="Proteomes" id="UP000054383"/>
    </source>
</evidence>
<dbReference type="STRING" id="28573.A0A0U1LZH6"/>
<evidence type="ECO:0008006" key="4">
    <source>
        <dbReference type="Google" id="ProtNLM"/>
    </source>
</evidence>
<dbReference type="PANTHER" id="PTHR47843">
    <property type="entry name" value="BTB DOMAIN-CONTAINING PROTEIN-RELATED"/>
    <property type="match status" value="1"/>
</dbReference>
<gene>
    <name evidence="2" type="ORF">PISL3812_05325</name>
</gene>
<dbReference type="OMA" id="CFIEYIR"/>
<feature type="region of interest" description="Disordered" evidence="1">
    <location>
        <begin position="113"/>
        <end position="150"/>
    </location>
</feature>
<accession>A0A0U1LZH6</accession>
<keyword evidence="3" id="KW-1185">Reference proteome</keyword>
<proteinExistence type="predicted"/>
<dbReference type="InterPro" id="IPR011333">
    <property type="entry name" value="SKP1/BTB/POZ_sf"/>
</dbReference>
<evidence type="ECO:0000313" key="2">
    <source>
        <dbReference type="EMBL" id="CRG88296.1"/>
    </source>
</evidence>
<organism evidence="2 3">
    <name type="scientific">Talaromyces islandicus</name>
    <name type="common">Penicillium islandicum</name>
    <dbReference type="NCBI Taxonomy" id="28573"/>
    <lineage>
        <taxon>Eukaryota</taxon>
        <taxon>Fungi</taxon>
        <taxon>Dikarya</taxon>
        <taxon>Ascomycota</taxon>
        <taxon>Pezizomycotina</taxon>
        <taxon>Eurotiomycetes</taxon>
        <taxon>Eurotiomycetidae</taxon>
        <taxon>Eurotiales</taxon>
        <taxon>Trichocomaceae</taxon>
        <taxon>Talaromyces</taxon>
        <taxon>Talaromyces sect. Islandici</taxon>
    </lineage>
</organism>
<dbReference type="Gene3D" id="3.30.710.10">
    <property type="entry name" value="Potassium Channel Kv1.1, Chain A"/>
    <property type="match status" value="1"/>
</dbReference>
<dbReference type="EMBL" id="CVMT01000004">
    <property type="protein sequence ID" value="CRG88296.1"/>
    <property type="molecule type" value="Genomic_DNA"/>
</dbReference>
<dbReference type="SUPFAM" id="SSF54695">
    <property type="entry name" value="POZ domain"/>
    <property type="match status" value="1"/>
</dbReference>
<name>A0A0U1LZH6_TALIS</name>
<protein>
    <recommendedName>
        <fullName evidence="4">BTB domain-containing protein</fullName>
    </recommendedName>
</protein>
<sequence length="311" mass="35087">MEGTFGSYITSPLFTFQIGPEKREFTVHSCPVSNLSSSLDSLMNGAMIEAKTRRVDWSDVDEDTFVRLCEYAYLHDYTPPSPHQMADCPVDLEGTQRVPIKKRKKSKKVSVGFGGWPVEAEPVPEPELGPEPEPELEPEPEKPQADEDELPYKEKSIWTRHLRDSFSRLTIDVPHNDKQVKDRFSSNPNRKDQDFTPVFLGHARLFVLADKYGIESLCQLVLSKVSQTLKVFTLYHQSVAGVIEFARFVYSETLRHAHGIGALRNLATSYIVSALGQLGDNQDFEKLLEEGGDFVADFWRAVWKADGACTS</sequence>
<feature type="compositionally biased region" description="Basic and acidic residues" evidence="1">
    <location>
        <begin position="139"/>
        <end position="150"/>
    </location>
</feature>
<evidence type="ECO:0000256" key="1">
    <source>
        <dbReference type="SAM" id="MobiDB-lite"/>
    </source>
</evidence>